<dbReference type="PROSITE" id="PS50835">
    <property type="entry name" value="IG_LIKE"/>
    <property type="match status" value="1"/>
</dbReference>
<keyword evidence="3" id="KW-0812">Transmembrane</keyword>
<dbReference type="InterPro" id="IPR013783">
    <property type="entry name" value="Ig-like_fold"/>
</dbReference>
<feature type="transmembrane region" description="Helical" evidence="3">
    <location>
        <begin position="227"/>
        <end position="252"/>
    </location>
</feature>
<feature type="coiled-coil region" evidence="1">
    <location>
        <begin position="307"/>
        <end position="334"/>
    </location>
</feature>
<feature type="compositionally biased region" description="Polar residues" evidence="2">
    <location>
        <begin position="588"/>
        <end position="599"/>
    </location>
</feature>
<feature type="compositionally biased region" description="Polar residues" evidence="2">
    <location>
        <begin position="495"/>
        <end position="504"/>
    </location>
</feature>
<feature type="compositionally biased region" description="Basic and acidic residues" evidence="2">
    <location>
        <begin position="561"/>
        <end position="571"/>
    </location>
</feature>
<feature type="chain" id="PRO_5044893988" description="Ig-like domain-containing protein" evidence="4">
    <location>
        <begin position="23"/>
        <end position="599"/>
    </location>
</feature>
<evidence type="ECO:0000256" key="1">
    <source>
        <dbReference type="SAM" id="Coils"/>
    </source>
</evidence>
<proteinExistence type="predicted"/>
<comment type="caution">
    <text evidence="6">The sequence shown here is derived from an EMBL/GenBank/DDBJ whole genome shotgun (WGS) entry which is preliminary data.</text>
</comment>
<dbReference type="AlphaFoldDB" id="A0ABD0KSV1"/>
<keyword evidence="3" id="KW-1133">Transmembrane helix</keyword>
<evidence type="ECO:0000259" key="5">
    <source>
        <dbReference type="PROSITE" id="PS50835"/>
    </source>
</evidence>
<dbReference type="InterPro" id="IPR003599">
    <property type="entry name" value="Ig_sub"/>
</dbReference>
<sequence length="599" mass="66072">MRIKTSLYFFIILAASHVSTVGEEARLTCHFGIDVTSTSPRLSVKVRRNDHNDIDYKRDTVLDCGWTGDDLNCITIKDGFHFDYNVSDKLVLEVPSATLDYSGKYVCQLVGSGLGVPEACVFTVENTTALPDVDIGSSCVIHPVLKGENATLQCQFTKDLNTTQTGFAVYRTSPDNNRINITLSEAADQFVGTYTCQVAKGSSADAHNCSFTLEAEPATADEDVITIVVPAVVAILVIAILVIAVVIIVIFLCRRRAAHFRITQVGAPRDTVLRFFNILVLLALATRTVGENEQRRSDDTAPLQNTVNNMAQDISFLKAELTAAKQRITDLEDKDDSVRTHVSGSAITRLDAGDVVALHHRSRDAGPIIVIVPHRNYVSCAQTQDATSGNMSADMVVIVSFKHQSAVESDFSCPVTICYINVEDEEVVTICDPVPLTYDKHVQTIHRLRHMFYHRLQGFRVIGAWHSLSHARFTESQYCENENLRKGKGHEQVPLQDNSPTVSSRKAVVTLPEGSADDPSSIEEDIPDRAEDNGTSIEPPSPKPSVGQEMGIKQPQASPQSERDLIEDSKENRKHPKPKKIKIKKFTETNLNNENSTQI</sequence>
<keyword evidence="7" id="KW-1185">Reference proteome</keyword>
<evidence type="ECO:0000256" key="3">
    <source>
        <dbReference type="SAM" id="Phobius"/>
    </source>
</evidence>
<evidence type="ECO:0000313" key="7">
    <source>
        <dbReference type="Proteomes" id="UP001519460"/>
    </source>
</evidence>
<protein>
    <recommendedName>
        <fullName evidence="5">Ig-like domain-containing protein</fullName>
    </recommendedName>
</protein>
<feature type="signal peptide" evidence="4">
    <location>
        <begin position="1"/>
        <end position="22"/>
    </location>
</feature>
<feature type="region of interest" description="Disordered" evidence="2">
    <location>
        <begin position="486"/>
        <end position="599"/>
    </location>
</feature>
<keyword evidence="4" id="KW-0732">Signal</keyword>
<dbReference type="EMBL" id="JACVVK020000128">
    <property type="protein sequence ID" value="KAK7490309.1"/>
    <property type="molecule type" value="Genomic_DNA"/>
</dbReference>
<gene>
    <name evidence="6" type="ORF">BaRGS_00018470</name>
</gene>
<keyword evidence="1" id="KW-0175">Coiled coil</keyword>
<name>A0ABD0KSV1_9CAEN</name>
<evidence type="ECO:0000256" key="2">
    <source>
        <dbReference type="SAM" id="MobiDB-lite"/>
    </source>
</evidence>
<evidence type="ECO:0000313" key="6">
    <source>
        <dbReference type="EMBL" id="KAK7490309.1"/>
    </source>
</evidence>
<reference evidence="6 7" key="1">
    <citation type="journal article" date="2023" name="Sci. Data">
        <title>Genome assembly of the Korean intertidal mud-creeper Batillaria attramentaria.</title>
        <authorList>
            <person name="Patra A.K."/>
            <person name="Ho P.T."/>
            <person name="Jun S."/>
            <person name="Lee S.J."/>
            <person name="Kim Y."/>
            <person name="Won Y.J."/>
        </authorList>
    </citation>
    <scope>NUCLEOTIDE SEQUENCE [LARGE SCALE GENOMIC DNA]</scope>
    <source>
        <strain evidence="6">Wonlab-2016</strain>
    </source>
</reference>
<feature type="domain" description="Ig-like" evidence="5">
    <location>
        <begin position="131"/>
        <end position="212"/>
    </location>
</feature>
<dbReference type="SMART" id="SM00409">
    <property type="entry name" value="IG"/>
    <property type="match status" value="2"/>
</dbReference>
<dbReference type="Gene3D" id="2.60.40.10">
    <property type="entry name" value="Immunoglobulins"/>
    <property type="match status" value="1"/>
</dbReference>
<dbReference type="InterPro" id="IPR007110">
    <property type="entry name" value="Ig-like_dom"/>
</dbReference>
<feature type="compositionally biased region" description="Basic residues" evidence="2">
    <location>
        <begin position="572"/>
        <end position="584"/>
    </location>
</feature>
<organism evidence="6 7">
    <name type="scientific">Batillaria attramentaria</name>
    <dbReference type="NCBI Taxonomy" id="370345"/>
    <lineage>
        <taxon>Eukaryota</taxon>
        <taxon>Metazoa</taxon>
        <taxon>Spiralia</taxon>
        <taxon>Lophotrochozoa</taxon>
        <taxon>Mollusca</taxon>
        <taxon>Gastropoda</taxon>
        <taxon>Caenogastropoda</taxon>
        <taxon>Sorbeoconcha</taxon>
        <taxon>Cerithioidea</taxon>
        <taxon>Batillariidae</taxon>
        <taxon>Batillaria</taxon>
    </lineage>
</organism>
<dbReference type="Proteomes" id="UP001519460">
    <property type="component" value="Unassembled WGS sequence"/>
</dbReference>
<accession>A0ABD0KSV1</accession>
<feature type="transmembrane region" description="Helical" evidence="3">
    <location>
        <begin position="272"/>
        <end position="290"/>
    </location>
</feature>
<keyword evidence="3" id="KW-0472">Membrane</keyword>
<evidence type="ECO:0000256" key="4">
    <source>
        <dbReference type="SAM" id="SignalP"/>
    </source>
</evidence>